<evidence type="ECO:0000313" key="6">
    <source>
        <dbReference type="Proteomes" id="UP000050326"/>
    </source>
</evidence>
<protein>
    <submittedName>
        <fullName evidence="5">PhoH-like protein</fullName>
    </submittedName>
</protein>
<dbReference type="SUPFAM" id="SSF88723">
    <property type="entry name" value="PIN domain-like"/>
    <property type="match status" value="1"/>
</dbReference>
<evidence type="ECO:0000256" key="3">
    <source>
        <dbReference type="ARBA" id="ARBA00046345"/>
    </source>
</evidence>
<accession>A0A0P8W482</accession>
<evidence type="ECO:0000256" key="1">
    <source>
        <dbReference type="ARBA" id="ARBA00022741"/>
    </source>
</evidence>
<dbReference type="Pfam" id="PF02562">
    <property type="entry name" value="PhoH"/>
    <property type="match status" value="1"/>
</dbReference>
<dbReference type="EMBL" id="LKET01000039">
    <property type="protein sequence ID" value="KPU43394.1"/>
    <property type="molecule type" value="Genomic_DNA"/>
</dbReference>
<dbReference type="Gene3D" id="3.40.50.300">
    <property type="entry name" value="P-loop containing nucleotide triphosphate hydrolases"/>
    <property type="match status" value="1"/>
</dbReference>
<dbReference type="Gene3D" id="3.40.50.1010">
    <property type="entry name" value="5'-nuclease"/>
    <property type="match status" value="1"/>
</dbReference>
<evidence type="ECO:0000313" key="5">
    <source>
        <dbReference type="EMBL" id="KPU43394.1"/>
    </source>
</evidence>
<evidence type="ECO:0000256" key="2">
    <source>
        <dbReference type="ARBA" id="ARBA00022840"/>
    </source>
</evidence>
<dbReference type="PANTHER" id="PTHR30473:SF2">
    <property type="entry name" value="PIN DOMAIN-CONTAINING PROTEIN"/>
    <property type="match status" value="1"/>
</dbReference>
<keyword evidence="6" id="KW-1185">Reference proteome</keyword>
<reference evidence="5 6" key="1">
    <citation type="submission" date="2015-09" db="EMBL/GenBank/DDBJ databases">
        <title>Genome sequence of Oxobacter pfennigii DSM 3222.</title>
        <authorList>
            <person name="Poehlein A."/>
            <person name="Bengelsdorf F.R."/>
            <person name="Schiel-Bengelsdorf B."/>
            <person name="Duerre P."/>
            <person name="Daniel R."/>
        </authorList>
    </citation>
    <scope>NUCLEOTIDE SEQUENCE [LARGE SCALE GENOMIC DNA]</scope>
    <source>
        <strain evidence="5 6">DSM 3222</strain>
    </source>
</reference>
<dbReference type="Proteomes" id="UP000050326">
    <property type="component" value="Unassembled WGS sequence"/>
</dbReference>
<dbReference type="InterPro" id="IPR029060">
    <property type="entry name" value="PIN-like_dom_sf"/>
</dbReference>
<dbReference type="InterPro" id="IPR051451">
    <property type="entry name" value="PhoH2-like"/>
</dbReference>
<dbReference type="PANTHER" id="PTHR30473">
    <property type="entry name" value="PROTEIN PHOH"/>
    <property type="match status" value="1"/>
</dbReference>
<name>A0A0P8W482_9CLOT</name>
<dbReference type="SUPFAM" id="SSF52540">
    <property type="entry name" value="P-loop containing nucleoside triphosphate hydrolases"/>
    <property type="match status" value="1"/>
</dbReference>
<organism evidence="5 6">
    <name type="scientific">Oxobacter pfennigii</name>
    <dbReference type="NCBI Taxonomy" id="36849"/>
    <lineage>
        <taxon>Bacteria</taxon>
        <taxon>Bacillati</taxon>
        <taxon>Bacillota</taxon>
        <taxon>Clostridia</taxon>
        <taxon>Eubacteriales</taxon>
        <taxon>Clostridiaceae</taxon>
        <taxon>Oxobacter</taxon>
    </lineage>
</organism>
<dbReference type="GO" id="GO:0005829">
    <property type="term" value="C:cytosol"/>
    <property type="evidence" value="ECO:0007669"/>
    <property type="project" value="TreeGrafter"/>
</dbReference>
<sequence>MIKNFIIDTNVMIHDPNFLQNFEDNNIIIPIICIEELDNLKKKGDLVGYHARSAAREINKLRELGSLHEGVKLENGGSLRIEINHMNTSILPDGMDVSKNDSKILAITKNLQNEYRNMPTVLVTKDLYMSIKGDALGIEVQDYKNDKVITEELYKGYTEILLPSSDIDEIYKEGLALPKELDEPIYPNEFLHIKSSTGMKHEILARYDGKKIVPLKYLNDTAWGLSPINREQKMAFELLMDPSLDFVSITGGAGSGKTILSTAVALQKVIEMGVYRKIVFVRPVVAAGNDIGFLPGTEDEKLRPWMGSFYDAIENLMNNKYTRKEKEKQPRLRHNHNDDHHSMEFYVDDFIDMYKQQGAIETKTFTYMRGRTLSDAMVIVDEAQEITPHLAKLMLTRAGFGSKFVFLGDPSDNQIDNVLVDAKSNGLVYTVEKMKPFNITGHVALKRVERSPLAEIAEKFM</sequence>
<dbReference type="PATRIC" id="fig|36849.3.peg.2997"/>
<dbReference type="AlphaFoldDB" id="A0A0P8W482"/>
<proteinExistence type="inferred from homology"/>
<dbReference type="InterPro" id="IPR002716">
    <property type="entry name" value="PIN_dom"/>
</dbReference>
<dbReference type="InterPro" id="IPR027417">
    <property type="entry name" value="P-loop_NTPase"/>
</dbReference>
<dbReference type="CDD" id="cd09883">
    <property type="entry name" value="PIN_VapC_PhoHL-ATPase"/>
    <property type="match status" value="1"/>
</dbReference>
<keyword evidence="1" id="KW-0547">Nucleotide-binding</keyword>
<dbReference type="STRING" id="36849.OXPF_28350"/>
<feature type="domain" description="PIN" evidence="4">
    <location>
        <begin position="3"/>
        <end position="131"/>
    </location>
</feature>
<dbReference type="Pfam" id="PF13638">
    <property type="entry name" value="PIN_4"/>
    <property type="match status" value="1"/>
</dbReference>
<dbReference type="RefSeq" id="WP_054875842.1">
    <property type="nucleotide sequence ID" value="NZ_LKET01000039.1"/>
</dbReference>
<evidence type="ECO:0000259" key="4">
    <source>
        <dbReference type="SMART" id="SM00670"/>
    </source>
</evidence>
<comment type="caution">
    <text evidence="5">The sequence shown here is derived from an EMBL/GenBank/DDBJ whole genome shotgun (WGS) entry which is preliminary data.</text>
</comment>
<gene>
    <name evidence="5" type="primary">ybeZ_2</name>
    <name evidence="5" type="ORF">OXPF_28350</name>
</gene>
<dbReference type="OrthoDB" id="9773137at2"/>
<dbReference type="GO" id="GO:0005524">
    <property type="term" value="F:ATP binding"/>
    <property type="evidence" value="ECO:0007669"/>
    <property type="project" value="UniProtKB-KW"/>
</dbReference>
<dbReference type="InterPro" id="IPR003714">
    <property type="entry name" value="PhoH"/>
</dbReference>
<comment type="similarity">
    <text evidence="3">In the N-terminal section; belongs to the PINc/VapC protein family.</text>
</comment>
<dbReference type="SMART" id="SM00670">
    <property type="entry name" value="PINc"/>
    <property type="match status" value="1"/>
</dbReference>
<keyword evidence="2" id="KW-0067">ATP-binding</keyword>